<evidence type="ECO:0000313" key="1">
    <source>
        <dbReference type="EMBL" id="QWZ06535.1"/>
    </source>
</evidence>
<accession>A0A975SV94</accession>
<evidence type="ECO:0000313" key="2">
    <source>
        <dbReference type="Proteomes" id="UP000683575"/>
    </source>
</evidence>
<name>A0A975SV94_9ACTN</name>
<reference evidence="1" key="1">
    <citation type="submission" date="2021-06" db="EMBL/GenBank/DDBJ databases">
        <title>Complete genome sequence of Nocardioides sp. G188.</title>
        <authorList>
            <person name="Im W.-T."/>
        </authorList>
    </citation>
    <scope>NUCLEOTIDE SEQUENCE</scope>
    <source>
        <strain evidence="1">G188</strain>
    </source>
</reference>
<protein>
    <recommendedName>
        <fullName evidence="3">(2Fe-2S) ferredoxin domain-containing protein</fullName>
    </recommendedName>
</protein>
<keyword evidence="2" id="KW-1185">Reference proteome</keyword>
<proteinExistence type="predicted"/>
<dbReference type="AlphaFoldDB" id="A0A975SV94"/>
<dbReference type="RefSeq" id="WP_216937519.1">
    <property type="nucleotide sequence ID" value="NZ_CP077062.1"/>
</dbReference>
<evidence type="ECO:0008006" key="3">
    <source>
        <dbReference type="Google" id="ProtNLM"/>
    </source>
</evidence>
<gene>
    <name evidence="1" type="ORF">KRR39_13215</name>
</gene>
<organism evidence="1 2">
    <name type="scientific">Nocardioides panacis</name>
    <dbReference type="NCBI Taxonomy" id="2849501"/>
    <lineage>
        <taxon>Bacteria</taxon>
        <taxon>Bacillati</taxon>
        <taxon>Actinomycetota</taxon>
        <taxon>Actinomycetes</taxon>
        <taxon>Propionibacteriales</taxon>
        <taxon>Nocardioidaceae</taxon>
        <taxon>Nocardioides</taxon>
    </lineage>
</organism>
<dbReference type="Proteomes" id="UP000683575">
    <property type="component" value="Chromosome"/>
</dbReference>
<sequence>MTRPRVRVCRDCCCGTSRKHPGVDHDALLDLLVTSTTGVATVDVSPCLLACEKSNVVVVQPGPTGRRAGGRPVWLREVLDRTSVEAIATWLEAGGPGLCDGPASLRPLVTTPGVLGEAVL</sequence>
<dbReference type="EMBL" id="CP077062">
    <property type="protein sequence ID" value="QWZ06535.1"/>
    <property type="molecule type" value="Genomic_DNA"/>
</dbReference>
<dbReference type="KEGG" id="nps:KRR39_13215"/>